<feature type="region of interest" description="Disordered" evidence="5">
    <location>
        <begin position="339"/>
        <end position="360"/>
    </location>
</feature>
<feature type="region of interest" description="Disordered" evidence="5">
    <location>
        <begin position="771"/>
        <end position="796"/>
    </location>
</feature>
<proteinExistence type="predicted"/>
<dbReference type="GO" id="GO:0009893">
    <property type="term" value="P:positive regulation of metabolic process"/>
    <property type="evidence" value="ECO:0007669"/>
    <property type="project" value="UniProtKB-ARBA"/>
</dbReference>
<dbReference type="PANTHER" id="PTHR31069">
    <property type="entry name" value="OLEATE-ACTIVATED TRANSCRIPTION FACTOR 1-RELATED"/>
    <property type="match status" value="1"/>
</dbReference>
<feature type="compositionally biased region" description="Polar residues" evidence="5">
    <location>
        <begin position="142"/>
        <end position="151"/>
    </location>
</feature>
<evidence type="ECO:0000256" key="4">
    <source>
        <dbReference type="ARBA" id="ARBA00023242"/>
    </source>
</evidence>
<evidence type="ECO:0000313" key="7">
    <source>
        <dbReference type="EMBL" id="KAE8145527.1"/>
    </source>
</evidence>
<sequence length="821" mass="91305">MEPASKSQTRKSTSATDKAPRKRRKRTVVSGAPDDCFTCARESLSCDRRRPYCSQCLDHGRECSGYKTKLTWGVGVASRGKLRGLSLPVTGSQPAATPSPSSRPLDPQVKTEHGLPSVFPSPYSAAPFPSSGPSTVSPLPHEQQQCSPASENTRHSFWAVGMTDQRIWPNDSHLPEHDQSWIKTEPYQTSPLNDAMLALPSVHFTDRLDPSPGYQSPAVAAETWHEQTAVTTHSSDSKSLAEPKIIEGESEEQRVQEDVDNPSLHMNTCHSPSLSQLLLARSVGRTPRLRYLISYYAEVIAPMIVAFDGPTNPFRTYVLRLAQESSSLQEAIATLSTSNIRQRHERRMRPTERTLPARRSSMAHRALTDEACRDEHGAVGPEGYAREEHFHRGMTVKALNMELADPCQRLSDSVLATLLVLCLFHICDTGVAQFKTQFAGVTKLLAIRMRNSPRISEELKWFIRMFTWFDTMTATTNDRESQLRGTCLEIAAVSDGEWGLENLAGCDPSLFKFIAQLGRLNLLSQNRETRASALPDVYVPSSAPPPSMAYYYSTGPLNPGEPGSTNPYFLALPCPLRSNDHAKRPVSPIFWAEWYSIRQKLESWRLTSRYDEPSNTGFTFQSMSSNAYISPPSSPSSHTTVAPQNLEDVFHISESFRHSAILYTERLAYPDLPSNHPRIQLLVHRAMQHVLVVKSDVYLLWPLFITGSECVLESHRSFIRERCKDISKDSGFLNNLSCLELLEKIWTESPGSSENGDHSVGASCGPCPNSSVDAVSASSDSSPLHPGTTTNVTQAPVARHHGFRWHQVMQAKRAEGEYMVL</sequence>
<feature type="compositionally biased region" description="Low complexity" evidence="5">
    <location>
        <begin position="116"/>
        <end position="134"/>
    </location>
</feature>
<dbReference type="GO" id="GO:0008270">
    <property type="term" value="F:zinc ion binding"/>
    <property type="evidence" value="ECO:0007669"/>
    <property type="project" value="InterPro"/>
</dbReference>
<feature type="compositionally biased region" description="Low complexity" evidence="5">
    <location>
        <begin position="771"/>
        <end position="782"/>
    </location>
</feature>
<evidence type="ECO:0000256" key="3">
    <source>
        <dbReference type="ARBA" id="ARBA00023163"/>
    </source>
</evidence>
<evidence type="ECO:0000313" key="8">
    <source>
        <dbReference type="Proteomes" id="UP000325780"/>
    </source>
</evidence>
<dbReference type="CDD" id="cd00067">
    <property type="entry name" value="GAL4"/>
    <property type="match status" value="1"/>
</dbReference>
<keyword evidence="8" id="KW-1185">Reference proteome</keyword>
<accession>A0A5N6TGU6</accession>
<dbReference type="InterPro" id="IPR036864">
    <property type="entry name" value="Zn2-C6_fun-type_DNA-bd_sf"/>
</dbReference>
<keyword evidence="4" id="KW-0539">Nucleus</keyword>
<dbReference type="SUPFAM" id="SSF57701">
    <property type="entry name" value="Zn2/Cys6 DNA-binding domain"/>
    <property type="match status" value="1"/>
</dbReference>
<organism evidence="7 8">
    <name type="scientific">Aspergillus avenaceus</name>
    <dbReference type="NCBI Taxonomy" id="36643"/>
    <lineage>
        <taxon>Eukaryota</taxon>
        <taxon>Fungi</taxon>
        <taxon>Dikarya</taxon>
        <taxon>Ascomycota</taxon>
        <taxon>Pezizomycotina</taxon>
        <taxon>Eurotiomycetes</taxon>
        <taxon>Eurotiomycetidae</taxon>
        <taxon>Eurotiales</taxon>
        <taxon>Aspergillaceae</taxon>
        <taxon>Aspergillus</taxon>
        <taxon>Aspergillus subgen. Circumdati</taxon>
    </lineage>
</organism>
<dbReference type="Proteomes" id="UP000325780">
    <property type="component" value="Unassembled WGS sequence"/>
</dbReference>
<dbReference type="OrthoDB" id="3431704at2759"/>
<dbReference type="Pfam" id="PF00172">
    <property type="entry name" value="Zn_clus"/>
    <property type="match status" value="1"/>
</dbReference>
<evidence type="ECO:0000256" key="2">
    <source>
        <dbReference type="ARBA" id="ARBA00023125"/>
    </source>
</evidence>
<evidence type="ECO:0000256" key="5">
    <source>
        <dbReference type="SAM" id="MobiDB-lite"/>
    </source>
</evidence>
<dbReference type="GO" id="GO:0003677">
    <property type="term" value="F:DNA binding"/>
    <property type="evidence" value="ECO:0007669"/>
    <property type="project" value="UniProtKB-KW"/>
</dbReference>
<protein>
    <submittedName>
        <fullName evidence="7">Fungal-specific transcription factor domain-containing protein</fullName>
    </submittedName>
</protein>
<feature type="compositionally biased region" description="Polar residues" evidence="5">
    <location>
        <begin position="1"/>
        <end position="16"/>
    </location>
</feature>
<feature type="region of interest" description="Disordered" evidence="5">
    <location>
        <begin position="226"/>
        <end position="256"/>
    </location>
</feature>
<evidence type="ECO:0000256" key="1">
    <source>
        <dbReference type="ARBA" id="ARBA00023015"/>
    </source>
</evidence>
<dbReference type="InterPro" id="IPR001138">
    <property type="entry name" value="Zn2Cys6_DnaBD"/>
</dbReference>
<dbReference type="Pfam" id="PF11951">
    <property type="entry name" value="Fungal_trans_2"/>
    <property type="match status" value="1"/>
</dbReference>
<name>A0A5N6TGU6_ASPAV</name>
<keyword evidence="3" id="KW-0804">Transcription</keyword>
<dbReference type="InterPro" id="IPR021858">
    <property type="entry name" value="Fun_TF"/>
</dbReference>
<dbReference type="AlphaFoldDB" id="A0A5N6TGU6"/>
<dbReference type="EMBL" id="ML742337">
    <property type="protein sequence ID" value="KAE8145527.1"/>
    <property type="molecule type" value="Genomic_DNA"/>
</dbReference>
<dbReference type="PROSITE" id="PS50048">
    <property type="entry name" value="ZN2_CY6_FUNGAL_2"/>
    <property type="match status" value="1"/>
</dbReference>
<gene>
    <name evidence="7" type="ORF">BDV25DRAFT_164493</name>
</gene>
<dbReference type="InterPro" id="IPR050675">
    <property type="entry name" value="OAF3"/>
</dbReference>
<dbReference type="PANTHER" id="PTHR31069:SF28">
    <property type="entry name" value="ZN(II)2CYS6 TRANSCRIPTION FACTOR (EUROFUNG)"/>
    <property type="match status" value="1"/>
</dbReference>
<keyword evidence="2" id="KW-0238">DNA-binding</keyword>
<feature type="compositionally biased region" description="Polar residues" evidence="5">
    <location>
        <begin position="89"/>
        <end position="102"/>
    </location>
</feature>
<dbReference type="GO" id="GO:0000981">
    <property type="term" value="F:DNA-binding transcription factor activity, RNA polymerase II-specific"/>
    <property type="evidence" value="ECO:0007669"/>
    <property type="project" value="InterPro"/>
</dbReference>
<keyword evidence="1" id="KW-0805">Transcription regulation</keyword>
<reference evidence="7 8" key="1">
    <citation type="submission" date="2019-04" db="EMBL/GenBank/DDBJ databases">
        <title>Friends and foes A comparative genomics study of 23 Aspergillus species from section Flavi.</title>
        <authorList>
            <consortium name="DOE Joint Genome Institute"/>
            <person name="Kjaerbolling I."/>
            <person name="Vesth T."/>
            <person name="Frisvad J.C."/>
            <person name="Nybo J.L."/>
            <person name="Theobald S."/>
            <person name="Kildgaard S."/>
            <person name="Isbrandt T."/>
            <person name="Kuo A."/>
            <person name="Sato A."/>
            <person name="Lyhne E.K."/>
            <person name="Kogle M.E."/>
            <person name="Wiebenga A."/>
            <person name="Kun R.S."/>
            <person name="Lubbers R.J."/>
            <person name="Makela M.R."/>
            <person name="Barry K."/>
            <person name="Chovatia M."/>
            <person name="Clum A."/>
            <person name="Daum C."/>
            <person name="Haridas S."/>
            <person name="He G."/>
            <person name="LaButti K."/>
            <person name="Lipzen A."/>
            <person name="Mondo S."/>
            <person name="Riley R."/>
            <person name="Salamov A."/>
            <person name="Simmons B.A."/>
            <person name="Magnuson J.K."/>
            <person name="Henrissat B."/>
            <person name="Mortensen U.H."/>
            <person name="Larsen T.O."/>
            <person name="Devries R.P."/>
            <person name="Grigoriev I.V."/>
            <person name="Machida M."/>
            <person name="Baker S.E."/>
            <person name="Andersen M.R."/>
        </authorList>
    </citation>
    <scope>NUCLEOTIDE SEQUENCE [LARGE SCALE GENOMIC DNA]</scope>
    <source>
        <strain evidence="7 8">IBT 18842</strain>
    </source>
</reference>
<feature type="region of interest" description="Disordered" evidence="5">
    <location>
        <begin position="85"/>
        <end position="152"/>
    </location>
</feature>
<feature type="domain" description="Zn(2)-C6 fungal-type" evidence="6">
    <location>
        <begin position="35"/>
        <end position="64"/>
    </location>
</feature>
<evidence type="ECO:0000259" key="6">
    <source>
        <dbReference type="PROSITE" id="PS50048"/>
    </source>
</evidence>
<feature type="region of interest" description="Disordered" evidence="5">
    <location>
        <begin position="1"/>
        <end position="29"/>
    </location>
</feature>
<feature type="compositionally biased region" description="Basic and acidic residues" evidence="5">
    <location>
        <begin position="235"/>
        <end position="256"/>
    </location>
</feature>